<keyword evidence="1" id="KW-1133">Transmembrane helix</keyword>
<keyword evidence="1" id="KW-0812">Transmembrane</keyword>
<keyword evidence="3" id="KW-1185">Reference proteome</keyword>
<comment type="caution">
    <text evidence="2">The sequence shown here is derived from an EMBL/GenBank/DDBJ whole genome shotgun (WGS) entry which is preliminary data.</text>
</comment>
<dbReference type="AlphaFoldDB" id="A0A7I8VHL8"/>
<evidence type="ECO:0000256" key="1">
    <source>
        <dbReference type="SAM" id="Phobius"/>
    </source>
</evidence>
<evidence type="ECO:0000313" key="3">
    <source>
        <dbReference type="Proteomes" id="UP000549394"/>
    </source>
</evidence>
<evidence type="ECO:0000313" key="2">
    <source>
        <dbReference type="EMBL" id="CAD5114923.1"/>
    </source>
</evidence>
<protein>
    <submittedName>
        <fullName evidence="2">DgyrCDS3955</fullName>
    </submittedName>
</protein>
<dbReference type="EMBL" id="CAJFCJ010000005">
    <property type="protein sequence ID" value="CAD5114923.1"/>
    <property type="molecule type" value="Genomic_DNA"/>
</dbReference>
<name>A0A7I8VHL8_9ANNE</name>
<organism evidence="2 3">
    <name type="scientific">Dimorphilus gyrociliatus</name>
    <dbReference type="NCBI Taxonomy" id="2664684"/>
    <lineage>
        <taxon>Eukaryota</taxon>
        <taxon>Metazoa</taxon>
        <taxon>Spiralia</taxon>
        <taxon>Lophotrochozoa</taxon>
        <taxon>Annelida</taxon>
        <taxon>Polychaeta</taxon>
        <taxon>Polychaeta incertae sedis</taxon>
        <taxon>Dinophilidae</taxon>
        <taxon>Dimorphilus</taxon>
    </lineage>
</organism>
<proteinExistence type="predicted"/>
<feature type="transmembrane region" description="Helical" evidence="1">
    <location>
        <begin position="22"/>
        <end position="44"/>
    </location>
</feature>
<reference evidence="2 3" key="1">
    <citation type="submission" date="2020-08" db="EMBL/GenBank/DDBJ databases">
        <authorList>
            <person name="Hejnol A."/>
        </authorList>
    </citation>
    <scope>NUCLEOTIDE SEQUENCE [LARGE SCALE GENOMIC DNA]</scope>
</reference>
<accession>A0A7I8VHL8</accession>
<sequence>MPLTTSGPIVWVRLCNSPCRRVLIFCVERILLLSAIALSLLVFFKVVSPKNCKASHQSLKRRPIVTTRIRIHYGCNDINGTTVHLVEGEGHKTRIYVEDISRAGKHSQVIKYYRVVNVLDNESEDIE</sequence>
<keyword evidence="1" id="KW-0472">Membrane</keyword>
<dbReference type="Proteomes" id="UP000549394">
    <property type="component" value="Unassembled WGS sequence"/>
</dbReference>
<gene>
    <name evidence="2" type="ORF">DGYR_LOCUS3723</name>
</gene>